<keyword evidence="4" id="KW-1185">Reference proteome</keyword>
<dbReference type="PANTHER" id="PTHR11552">
    <property type="entry name" value="GLUCOSE-METHANOL-CHOLINE GMC OXIDOREDUCTASE"/>
    <property type="match status" value="1"/>
</dbReference>
<evidence type="ECO:0000256" key="1">
    <source>
        <dbReference type="ARBA" id="ARBA00010790"/>
    </source>
</evidence>
<gene>
    <name evidence="3" type="ORF">PYW07_017278</name>
</gene>
<comment type="similarity">
    <text evidence="1">Belongs to the GMC oxidoreductase family.</text>
</comment>
<dbReference type="EMBL" id="JARGEI010000006">
    <property type="protein sequence ID" value="KAJ8730240.1"/>
    <property type="molecule type" value="Genomic_DNA"/>
</dbReference>
<reference evidence="3" key="1">
    <citation type="submission" date="2023-03" db="EMBL/GenBank/DDBJ databases">
        <title>Chromosome-level genomes of two armyworms, Mythimna separata and Mythimna loreyi, provide insights into the biosynthesis and reception of sex pheromones.</title>
        <authorList>
            <person name="Zhao H."/>
        </authorList>
    </citation>
    <scope>NUCLEOTIDE SEQUENCE</scope>
    <source>
        <strain evidence="3">BeijingLab</strain>
        <tissue evidence="3">Pupa</tissue>
    </source>
</reference>
<dbReference type="Pfam" id="PF05199">
    <property type="entry name" value="GMC_oxred_C"/>
    <property type="match status" value="1"/>
</dbReference>
<accession>A0AAD7YWD5</accession>
<feature type="domain" description="Glucose-methanol-choline oxidoreductase C-terminal" evidence="2">
    <location>
        <begin position="128"/>
        <end position="185"/>
    </location>
</feature>
<dbReference type="PANTHER" id="PTHR11552:SF186">
    <property type="entry name" value="GLUCOSE-METHANOL-CHOLINE OXIDOREDUCTASE N-TERMINAL DOMAIN-CONTAINING PROTEIN"/>
    <property type="match status" value="1"/>
</dbReference>
<dbReference type="AlphaFoldDB" id="A0AAD7YWD5"/>
<dbReference type="Gene3D" id="3.30.560.10">
    <property type="entry name" value="Glucose Oxidase, domain 3"/>
    <property type="match status" value="1"/>
</dbReference>
<dbReference type="Proteomes" id="UP001231518">
    <property type="component" value="Chromosome 9"/>
</dbReference>
<proteinExistence type="inferred from homology"/>
<organism evidence="3 4">
    <name type="scientific">Mythimna separata</name>
    <name type="common">Oriental armyworm</name>
    <name type="synonym">Pseudaletia separata</name>
    <dbReference type="NCBI Taxonomy" id="271217"/>
    <lineage>
        <taxon>Eukaryota</taxon>
        <taxon>Metazoa</taxon>
        <taxon>Ecdysozoa</taxon>
        <taxon>Arthropoda</taxon>
        <taxon>Hexapoda</taxon>
        <taxon>Insecta</taxon>
        <taxon>Pterygota</taxon>
        <taxon>Neoptera</taxon>
        <taxon>Endopterygota</taxon>
        <taxon>Lepidoptera</taxon>
        <taxon>Glossata</taxon>
        <taxon>Ditrysia</taxon>
        <taxon>Noctuoidea</taxon>
        <taxon>Noctuidae</taxon>
        <taxon>Noctuinae</taxon>
        <taxon>Hadenini</taxon>
        <taxon>Mythimna</taxon>
    </lineage>
</organism>
<sequence length="200" mass="21903">MFGNQTCLHPTTGAAPDIFMSAIQFFATAQCLIQTKDWPPEAKLKESEDFDFIIVGAGTAGSVLANRLSEIKNWKVLLLEAGENPPVESDIPNLATNLYGTKYDWQYTTENNGLSNQAYKDGKVTWPRGTVYHPVSTARMGRNIRCSVVDGRLKVHGIRGLRVVDASVMPTITSGNTNAPTVMIAERAADLIKQDYGELP</sequence>
<evidence type="ECO:0000313" key="3">
    <source>
        <dbReference type="EMBL" id="KAJ8730240.1"/>
    </source>
</evidence>
<evidence type="ECO:0000313" key="4">
    <source>
        <dbReference type="Proteomes" id="UP001231518"/>
    </source>
</evidence>
<dbReference type="InterPro" id="IPR007867">
    <property type="entry name" value="GMC_OxRtase_C"/>
</dbReference>
<dbReference type="GO" id="GO:0050660">
    <property type="term" value="F:flavin adenine dinucleotide binding"/>
    <property type="evidence" value="ECO:0007669"/>
    <property type="project" value="InterPro"/>
</dbReference>
<protein>
    <recommendedName>
        <fullName evidence="2">Glucose-methanol-choline oxidoreductase C-terminal domain-containing protein</fullName>
    </recommendedName>
</protein>
<evidence type="ECO:0000259" key="2">
    <source>
        <dbReference type="Pfam" id="PF05199"/>
    </source>
</evidence>
<comment type="caution">
    <text evidence="3">The sequence shown here is derived from an EMBL/GenBank/DDBJ whole genome shotgun (WGS) entry which is preliminary data.</text>
</comment>
<dbReference type="Gene3D" id="3.50.50.60">
    <property type="entry name" value="FAD/NAD(P)-binding domain"/>
    <property type="match status" value="2"/>
</dbReference>
<dbReference type="InterPro" id="IPR012132">
    <property type="entry name" value="GMC_OxRdtase"/>
</dbReference>
<dbReference type="InterPro" id="IPR036188">
    <property type="entry name" value="FAD/NAD-bd_sf"/>
</dbReference>
<dbReference type="SUPFAM" id="SSF51905">
    <property type="entry name" value="FAD/NAD(P)-binding domain"/>
    <property type="match status" value="2"/>
</dbReference>
<name>A0AAD7YWD5_MYTSE</name>
<dbReference type="GO" id="GO:0016614">
    <property type="term" value="F:oxidoreductase activity, acting on CH-OH group of donors"/>
    <property type="evidence" value="ECO:0007669"/>
    <property type="project" value="InterPro"/>
</dbReference>